<dbReference type="STRING" id="1434700.SAMN06296427_101135"/>
<evidence type="ECO:0000313" key="4">
    <source>
        <dbReference type="Proteomes" id="UP000192393"/>
    </source>
</evidence>
<keyword evidence="4" id="KW-1185">Reference proteome</keyword>
<dbReference type="OrthoDB" id="1398596at2"/>
<dbReference type="SUPFAM" id="SSF89372">
    <property type="entry name" value="Fucose-specific lectin"/>
    <property type="match status" value="1"/>
</dbReference>
<evidence type="ECO:0000256" key="1">
    <source>
        <dbReference type="ARBA" id="ARBA00022729"/>
    </source>
</evidence>
<dbReference type="EMBL" id="FWXS01000001">
    <property type="protein sequence ID" value="SMC32798.1"/>
    <property type="molecule type" value="Genomic_DNA"/>
</dbReference>
<dbReference type="AlphaFoldDB" id="A0A1W1YAM8"/>
<sequence>MKKELLLLTALISGSLSFSQTTGTYETDTNGKLFFQSFNEAPPHQSGNPLGPMDLSLDWSNPDFNISNNPTEDSWDVRLAVGNTGNAYVVYNDNHSNGLQKIMFRKKVVGQEWTDAIFVDKGGEIGGRNNHFPAIAASPNGDLHVIYNVWAMENVRNYIGYSHYDAANDIWSDGLKISDLGGTVNHFNSRHDIYSTADNLPVVIWGFDFRENQVNEEIYMKYFDGNDWSADIAVSDVTDGFDAGFPNIKSIGSNKALILYSENTGSGAMELRYKIYDEVTHQLSPSKTITTENIFYNNYVLATTGTGEVMILTINKKTGPDRDVLNIYDYDIAGDAFTLSDNTFEVVANAGGLLKRIDMDCNSGSDCAVIFNDFLAQTNSFLEYSTAGGFGTPFVINEENPGFDAPSARFDPNGNLHVVWTDYRFDDGQGFDEREVFYEMGENVNMGTNEFFSSAIAVFPNPSKGNFTIETSGSHKLQIYDASGRLIDSKMISGTTHINKTLSPGTYFLHFKNEKETQVKKIIVK</sequence>
<gene>
    <name evidence="3" type="ORF">SAMN06296427_101135</name>
</gene>
<name>A0A1W1YAM8_9FLAO</name>
<feature type="domain" description="Secretion system C-terminal sorting" evidence="2">
    <location>
        <begin position="458"/>
        <end position="524"/>
    </location>
</feature>
<organism evidence="3 4">
    <name type="scientific">Moheibacter sediminis</name>
    <dbReference type="NCBI Taxonomy" id="1434700"/>
    <lineage>
        <taxon>Bacteria</taxon>
        <taxon>Pseudomonadati</taxon>
        <taxon>Bacteroidota</taxon>
        <taxon>Flavobacteriia</taxon>
        <taxon>Flavobacteriales</taxon>
        <taxon>Weeksellaceae</taxon>
        <taxon>Moheibacter</taxon>
    </lineage>
</organism>
<accession>A0A1W1YAM8</accession>
<dbReference type="NCBIfam" id="TIGR04183">
    <property type="entry name" value="Por_Secre_tail"/>
    <property type="match status" value="1"/>
</dbReference>
<dbReference type="Pfam" id="PF18962">
    <property type="entry name" value="Por_Secre_tail"/>
    <property type="match status" value="1"/>
</dbReference>
<keyword evidence="1" id="KW-0732">Signal</keyword>
<evidence type="ECO:0000313" key="3">
    <source>
        <dbReference type="EMBL" id="SMC32798.1"/>
    </source>
</evidence>
<dbReference type="InterPro" id="IPR026444">
    <property type="entry name" value="Secre_tail"/>
</dbReference>
<reference evidence="3 4" key="1">
    <citation type="submission" date="2017-04" db="EMBL/GenBank/DDBJ databases">
        <authorList>
            <person name="Afonso C.L."/>
            <person name="Miller P.J."/>
            <person name="Scott M.A."/>
            <person name="Spackman E."/>
            <person name="Goraichik I."/>
            <person name="Dimitrov K.M."/>
            <person name="Suarez D.L."/>
            <person name="Swayne D.E."/>
        </authorList>
    </citation>
    <scope>NUCLEOTIDE SEQUENCE [LARGE SCALE GENOMIC DNA]</scope>
    <source>
        <strain evidence="3 4">CGMCC 1.12708</strain>
    </source>
</reference>
<evidence type="ECO:0000259" key="2">
    <source>
        <dbReference type="Pfam" id="PF18962"/>
    </source>
</evidence>
<dbReference type="RefSeq" id="WP_159447431.1">
    <property type="nucleotide sequence ID" value="NZ_FWXS01000001.1"/>
</dbReference>
<proteinExistence type="predicted"/>
<protein>
    <submittedName>
        <fullName evidence="3">Por secretion system C-terminal sorting domain-containing protein</fullName>
    </submittedName>
</protein>
<dbReference type="Proteomes" id="UP000192393">
    <property type="component" value="Unassembled WGS sequence"/>
</dbReference>